<sequence>MRLLIFSLLFLFAGMATCVISSDQEGQFETKSGPVNDYLSKRAYMDEPGEIRPLGVTGNPKFVRQTEG</sequence>
<dbReference type="CTD" id="9819048"/>
<dbReference type="GeneID" id="9819048"/>
<dbReference type="eggNOG" id="ENOG502TJ8F">
    <property type="taxonomic scope" value="Eukaryota"/>
</dbReference>
<dbReference type="EMBL" id="DS268465">
    <property type="protein sequence ID" value="EFP06823.1"/>
    <property type="molecule type" value="Genomic_DNA"/>
</dbReference>
<proteinExistence type="predicted"/>
<dbReference type="KEGG" id="crq:GCK72_016732"/>
<organism evidence="2">
    <name type="scientific">Caenorhabditis remanei</name>
    <name type="common">Caenorhabditis vulgaris</name>
    <dbReference type="NCBI Taxonomy" id="31234"/>
    <lineage>
        <taxon>Eukaryota</taxon>
        <taxon>Metazoa</taxon>
        <taxon>Ecdysozoa</taxon>
        <taxon>Nematoda</taxon>
        <taxon>Chromadorea</taxon>
        <taxon>Rhabditida</taxon>
        <taxon>Rhabditina</taxon>
        <taxon>Rhabditomorpha</taxon>
        <taxon>Rhabditoidea</taxon>
        <taxon>Rhabditidae</taxon>
        <taxon>Peloderinae</taxon>
        <taxon>Caenorhabditis</taxon>
    </lineage>
</organism>
<gene>
    <name evidence="1" type="ORF">CRE_11280</name>
</gene>
<dbReference type="RefSeq" id="XP_003101659.2">
    <property type="nucleotide sequence ID" value="XM_003101611.2"/>
</dbReference>
<accession>E3MQC5</accession>
<dbReference type="Proteomes" id="UP000008281">
    <property type="component" value="Unassembled WGS sequence"/>
</dbReference>
<evidence type="ECO:0000313" key="2">
    <source>
        <dbReference type="Proteomes" id="UP000008281"/>
    </source>
</evidence>
<dbReference type="AlphaFoldDB" id="E3MQC5"/>
<keyword evidence="2" id="KW-1185">Reference proteome</keyword>
<dbReference type="FunCoup" id="E3MQC5">
    <property type="interactions" value="1079"/>
</dbReference>
<dbReference type="HOGENOM" id="CLU_2778118_0_0_1"/>
<name>E3MQC5_CAERE</name>
<protein>
    <submittedName>
        <fullName evidence="1">Uncharacterized protein</fullName>
    </submittedName>
</protein>
<evidence type="ECO:0000313" key="1">
    <source>
        <dbReference type="EMBL" id="EFP06823.1"/>
    </source>
</evidence>
<reference evidence="1" key="1">
    <citation type="submission" date="2007-07" db="EMBL/GenBank/DDBJ databases">
        <title>PCAP assembly of the Caenorhabditis remanei genome.</title>
        <authorList>
            <consortium name="The Caenorhabditis remanei Sequencing Consortium"/>
            <person name="Wilson R.K."/>
        </authorList>
    </citation>
    <scope>NUCLEOTIDE SEQUENCE [LARGE SCALE GENOMIC DNA]</scope>
    <source>
        <strain evidence="1">PB4641</strain>
    </source>
</reference>
<dbReference type="OrthoDB" id="10441591at2759"/>